<dbReference type="InterPro" id="IPR044823">
    <property type="entry name" value="ASIL1/2-like"/>
</dbReference>
<dbReference type="SMART" id="SM00717">
    <property type="entry name" value="SANT"/>
    <property type="match status" value="1"/>
</dbReference>
<feature type="domain" description="Myb-like" evidence="1">
    <location>
        <begin position="19"/>
        <end position="77"/>
    </location>
</feature>
<dbReference type="InterPro" id="IPR044822">
    <property type="entry name" value="Myb_DNA-bind_4"/>
</dbReference>
<protein>
    <recommendedName>
        <fullName evidence="1">Myb-like domain-containing protein</fullName>
    </recommendedName>
</protein>
<gene>
    <name evidence="2" type="ORF">SLEP1_g22093</name>
</gene>
<evidence type="ECO:0000313" key="3">
    <source>
        <dbReference type="Proteomes" id="UP001054252"/>
    </source>
</evidence>
<dbReference type="AlphaFoldDB" id="A0AAV5J837"/>
<accession>A0AAV5J837</accession>
<dbReference type="Proteomes" id="UP001054252">
    <property type="component" value="Unassembled WGS sequence"/>
</dbReference>
<comment type="caution">
    <text evidence="2">The sequence shown here is derived from an EMBL/GenBank/DDBJ whole genome shotgun (WGS) entry which is preliminary data.</text>
</comment>
<dbReference type="PROSITE" id="PS50090">
    <property type="entry name" value="MYB_LIKE"/>
    <property type="match status" value="1"/>
</dbReference>
<keyword evidence="3" id="KW-1185">Reference proteome</keyword>
<dbReference type="PANTHER" id="PTHR31307:SF43">
    <property type="entry name" value="TRIHELIX TRANSCRIPTION FACTOR ASIL2-LIKE"/>
    <property type="match status" value="1"/>
</dbReference>
<dbReference type="InterPro" id="IPR001005">
    <property type="entry name" value="SANT/Myb"/>
</dbReference>
<name>A0AAV5J837_9ROSI</name>
<organism evidence="2 3">
    <name type="scientific">Rubroshorea leprosula</name>
    <dbReference type="NCBI Taxonomy" id="152421"/>
    <lineage>
        <taxon>Eukaryota</taxon>
        <taxon>Viridiplantae</taxon>
        <taxon>Streptophyta</taxon>
        <taxon>Embryophyta</taxon>
        <taxon>Tracheophyta</taxon>
        <taxon>Spermatophyta</taxon>
        <taxon>Magnoliopsida</taxon>
        <taxon>eudicotyledons</taxon>
        <taxon>Gunneridae</taxon>
        <taxon>Pentapetalae</taxon>
        <taxon>rosids</taxon>
        <taxon>malvids</taxon>
        <taxon>Malvales</taxon>
        <taxon>Dipterocarpaceae</taxon>
        <taxon>Rubroshorea</taxon>
    </lineage>
</organism>
<evidence type="ECO:0000259" key="1">
    <source>
        <dbReference type="PROSITE" id="PS50090"/>
    </source>
</evidence>
<proteinExistence type="predicted"/>
<evidence type="ECO:0000313" key="2">
    <source>
        <dbReference type="EMBL" id="GKV10774.1"/>
    </source>
</evidence>
<reference evidence="2 3" key="1">
    <citation type="journal article" date="2021" name="Commun. Biol.">
        <title>The genome of Shorea leprosula (Dipterocarpaceae) highlights the ecological relevance of drought in aseasonal tropical rainforests.</title>
        <authorList>
            <person name="Ng K.K.S."/>
            <person name="Kobayashi M.J."/>
            <person name="Fawcett J.A."/>
            <person name="Hatakeyama M."/>
            <person name="Paape T."/>
            <person name="Ng C.H."/>
            <person name="Ang C.C."/>
            <person name="Tnah L.H."/>
            <person name="Lee C.T."/>
            <person name="Nishiyama T."/>
            <person name="Sese J."/>
            <person name="O'Brien M.J."/>
            <person name="Copetti D."/>
            <person name="Mohd Noor M.I."/>
            <person name="Ong R.C."/>
            <person name="Putra M."/>
            <person name="Sireger I.Z."/>
            <person name="Indrioko S."/>
            <person name="Kosugi Y."/>
            <person name="Izuno A."/>
            <person name="Isagi Y."/>
            <person name="Lee S.L."/>
            <person name="Shimizu K.K."/>
        </authorList>
    </citation>
    <scope>NUCLEOTIDE SEQUENCE [LARGE SCALE GENOMIC DNA]</scope>
    <source>
        <strain evidence="2">214</strain>
    </source>
</reference>
<sequence length="411" mass="45600">MSSPPPQPASNRRVPPPCWTREETLALIEAYREKWFGLGRGNLKAPDWDDVAIAVSSASVSGTKSSVQCRHKIEKLRKRYRGEKQRSLRCPGKFFSSWDLFPLLDSMNFASSLATGSGDHDHVVDQEIAADEIRLKLKNHGRGDGVSGSNLGFDHDYGDGYGSKFANFKGNFDSDHELGGGYGVTLMGNRDLGAQDMMFRSNGRIVDGYGSVVDMDRSVGGFPVRSLGDRSSLPSGVKAKNYSKLDVNFSSNLDYDYGIEEYMIDEGGGFRAKVPTDWDSIPPGIPLKRKSGGIDGGSLDPSADYEALNGFVSSSRQHFGRKNNDGGRAKRGLDPVEEMVSSIKVLAEGFVKMEKMKMEMVKDIEKMRMEMEMKHNQMILESQQQIVDAFAKALLEKRKKKKPRCCHPMQI</sequence>
<dbReference type="PANTHER" id="PTHR31307">
    <property type="entry name" value="TRIHELIX TRANSCRIPTION FACTOR ASIL2"/>
    <property type="match status" value="1"/>
</dbReference>
<dbReference type="Gene3D" id="1.10.10.60">
    <property type="entry name" value="Homeodomain-like"/>
    <property type="match status" value="1"/>
</dbReference>
<dbReference type="EMBL" id="BPVZ01000032">
    <property type="protein sequence ID" value="GKV10774.1"/>
    <property type="molecule type" value="Genomic_DNA"/>
</dbReference>
<dbReference type="Pfam" id="PF13837">
    <property type="entry name" value="Myb_DNA-bind_4"/>
    <property type="match status" value="1"/>
</dbReference>